<dbReference type="Proteomes" id="UP000179807">
    <property type="component" value="Unassembled WGS sequence"/>
</dbReference>
<dbReference type="GeneID" id="94843107"/>
<dbReference type="Pfam" id="PF00211">
    <property type="entry name" value="Guanylate_cyc"/>
    <property type="match status" value="1"/>
</dbReference>
<comment type="caution">
    <text evidence="2">The sequence shown here is derived from an EMBL/GenBank/DDBJ whole genome shotgun (WGS) entry which is preliminary data.</text>
</comment>
<keyword evidence="3" id="KW-1185">Reference proteome</keyword>
<dbReference type="InterPro" id="IPR029787">
    <property type="entry name" value="Nucleotide_cyclase"/>
</dbReference>
<name>A0A1J4JQ99_9EUKA</name>
<sequence length="74" mass="8648">MFIDVVQLSVYFTHLSPKQILGTLSDLWSSYNRKIGEYKYMNKIKLIGDIYMCAAVLYRNEPDPKADAIYSRNH</sequence>
<proteinExistence type="predicted"/>
<dbReference type="PROSITE" id="PS50125">
    <property type="entry name" value="GUANYLATE_CYCLASE_2"/>
    <property type="match status" value="1"/>
</dbReference>
<dbReference type="EMBL" id="MLAK01000932">
    <property type="protein sequence ID" value="OHT00922.1"/>
    <property type="molecule type" value="Genomic_DNA"/>
</dbReference>
<reference evidence="2" key="1">
    <citation type="submission" date="2016-10" db="EMBL/GenBank/DDBJ databases">
        <authorList>
            <person name="Benchimol M."/>
            <person name="Almeida L.G."/>
            <person name="Vasconcelos A.T."/>
            <person name="Perreira-Neves A."/>
            <person name="Rosa I.A."/>
            <person name="Tasca T."/>
            <person name="Bogo M.R."/>
            <person name="de Souza W."/>
        </authorList>
    </citation>
    <scope>NUCLEOTIDE SEQUENCE [LARGE SCALE GENOMIC DNA]</scope>
    <source>
        <strain evidence="2">K</strain>
    </source>
</reference>
<organism evidence="2 3">
    <name type="scientific">Tritrichomonas foetus</name>
    <dbReference type="NCBI Taxonomy" id="1144522"/>
    <lineage>
        <taxon>Eukaryota</taxon>
        <taxon>Metamonada</taxon>
        <taxon>Parabasalia</taxon>
        <taxon>Tritrichomonadida</taxon>
        <taxon>Tritrichomonadidae</taxon>
        <taxon>Tritrichomonas</taxon>
    </lineage>
</organism>
<dbReference type="GO" id="GO:0035556">
    <property type="term" value="P:intracellular signal transduction"/>
    <property type="evidence" value="ECO:0007669"/>
    <property type="project" value="InterPro"/>
</dbReference>
<dbReference type="RefSeq" id="XP_068354058.1">
    <property type="nucleotide sequence ID" value="XM_068508403.1"/>
</dbReference>
<protein>
    <recommendedName>
        <fullName evidence="1">Guanylate cyclase domain-containing protein</fullName>
    </recommendedName>
</protein>
<evidence type="ECO:0000313" key="2">
    <source>
        <dbReference type="EMBL" id="OHT00922.1"/>
    </source>
</evidence>
<gene>
    <name evidence="2" type="ORF">TRFO_32272</name>
</gene>
<feature type="domain" description="Guanylate cyclase" evidence="1">
    <location>
        <begin position="1"/>
        <end position="55"/>
    </location>
</feature>
<evidence type="ECO:0000259" key="1">
    <source>
        <dbReference type="PROSITE" id="PS50125"/>
    </source>
</evidence>
<evidence type="ECO:0000313" key="3">
    <source>
        <dbReference type="Proteomes" id="UP000179807"/>
    </source>
</evidence>
<dbReference type="VEuPathDB" id="TrichDB:TRFO_32272"/>
<dbReference type="Gene3D" id="3.30.70.1230">
    <property type="entry name" value="Nucleotide cyclase"/>
    <property type="match status" value="1"/>
</dbReference>
<dbReference type="GO" id="GO:0009190">
    <property type="term" value="P:cyclic nucleotide biosynthetic process"/>
    <property type="evidence" value="ECO:0007669"/>
    <property type="project" value="InterPro"/>
</dbReference>
<dbReference type="SUPFAM" id="SSF55073">
    <property type="entry name" value="Nucleotide cyclase"/>
    <property type="match status" value="1"/>
</dbReference>
<dbReference type="InterPro" id="IPR001054">
    <property type="entry name" value="A/G_cyclase"/>
</dbReference>
<accession>A0A1J4JQ99</accession>
<dbReference type="OrthoDB" id="6147412at2759"/>
<dbReference type="AlphaFoldDB" id="A0A1J4JQ99"/>